<name>A0A4S8QAN5_9ACTN</name>
<evidence type="ECO:0000313" key="2">
    <source>
        <dbReference type="Proteomes" id="UP000308760"/>
    </source>
</evidence>
<evidence type="ECO:0000313" key="1">
    <source>
        <dbReference type="EMBL" id="THV40561.1"/>
    </source>
</evidence>
<organism evidence="1 2">
    <name type="scientific">Glycomyces buryatensis</name>
    <dbReference type="NCBI Taxonomy" id="2570927"/>
    <lineage>
        <taxon>Bacteria</taxon>
        <taxon>Bacillati</taxon>
        <taxon>Actinomycetota</taxon>
        <taxon>Actinomycetes</taxon>
        <taxon>Glycomycetales</taxon>
        <taxon>Glycomycetaceae</taxon>
        <taxon>Glycomyces</taxon>
    </lineage>
</organism>
<sequence>MTTAGCTTKARPPAICIATDECAELFEGDRETSEEFERTVADALALLNRTCKHPTNAEER</sequence>
<reference evidence="1 2" key="2">
    <citation type="submission" date="2019-05" db="EMBL/GenBank/DDBJ databases">
        <title>Glycomyces buryatensis sp. nov.</title>
        <authorList>
            <person name="Nikitina E."/>
        </authorList>
    </citation>
    <scope>NUCLEOTIDE SEQUENCE [LARGE SCALE GENOMIC DNA]</scope>
    <source>
        <strain evidence="1 2">18</strain>
    </source>
</reference>
<dbReference type="Proteomes" id="UP000308760">
    <property type="component" value="Unassembled WGS sequence"/>
</dbReference>
<dbReference type="OrthoDB" id="10004143at2"/>
<proteinExistence type="predicted"/>
<protein>
    <submittedName>
        <fullName evidence="1">Uncharacterized protein</fullName>
    </submittedName>
</protein>
<keyword evidence="2" id="KW-1185">Reference proteome</keyword>
<gene>
    <name evidence="1" type="ORF">FAB82_14945</name>
</gene>
<reference evidence="2" key="1">
    <citation type="submission" date="2019-04" db="EMBL/GenBank/DDBJ databases">
        <title>Nocardioides xinjiangensis sp. nov.</title>
        <authorList>
            <person name="Liu S."/>
        </authorList>
    </citation>
    <scope>NUCLEOTIDE SEQUENCE [LARGE SCALE GENOMIC DNA]</scope>
    <source>
        <strain evidence="2">18</strain>
    </source>
</reference>
<comment type="caution">
    <text evidence="1">The sequence shown here is derived from an EMBL/GenBank/DDBJ whole genome shotgun (WGS) entry which is preliminary data.</text>
</comment>
<accession>A0A4S8QAN5</accession>
<dbReference type="RefSeq" id="WP_136535336.1">
    <property type="nucleotide sequence ID" value="NZ_STGY01000056.1"/>
</dbReference>
<dbReference type="EMBL" id="STGY01000056">
    <property type="protein sequence ID" value="THV40561.1"/>
    <property type="molecule type" value="Genomic_DNA"/>
</dbReference>
<dbReference type="AlphaFoldDB" id="A0A4S8QAN5"/>